<dbReference type="SUPFAM" id="SSF53474">
    <property type="entry name" value="alpha/beta-Hydrolases"/>
    <property type="match status" value="1"/>
</dbReference>
<gene>
    <name evidence="1" type="ORF">ENR64_11870</name>
</gene>
<evidence type="ECO:0000313" key="1">
    <source>
        <dbReference type="EMBL" id="HFM98430.1"/>
    </source>
</evidence>
<dbReference type="InterPro" id="IPR029058">
    <property type="entry name" value="AB_hydrolase_fold"/>
</dbReference>
<dbReference type="InterPro" id="IPR051411">
    <property type="entry name" value="Polyketide_trans_af380"/>
</dbReference>
<dbReference type="Gene3D" id="1.10.10.800">
    <property type="match status" value="1"/>
</dbReference>
<dbReference type="PANTHER" id="PTHR47751">
    <property type="entry name" value="SUPERFAMILY HYDROLASE, PUTATIVE (AFU_ORTHOLOGUE AFUA_2G16580)-RELATED"/>
    <property type="match status" value="1"/>
</dbReference>
<name>A0A7C3KEH5_9CYAN</name>
<proteinExistence type="predicted"/>
<keyword evidence="1" id="KW-0378">Hydrolase</keyword>
<dbReference type="GO" id="GO:0016787">
    <property type="term" value="F:hydrolase activity"/>
    <property type="evidence" value="ECO:0007669"/>
    <property type="project" value="UniProtKB-KW"/>
</dbReference>
<dbReference type="PANTHER" id="PTHR47751:SF1">
    <property type="entry name" value="SUPERFAMILY HYDROLASE, PUTATIVE (AFU_ORTHOLOGUE AFUA_2G16580)-RELATED"/>
    <property type="match status" value="1"/>
</dbReference>
<comment type="caution">
    <text evidence="1">The sequence shown here is derived from an EMBL/GenBank/DDBJ whole genome shotgun (WGS) entry which is preliminary data.</text>
</comment>
<sequence length="353" mass="38694">MNVIQSLIATGAIALVSFTSLPVALSETVNSDFLTRESTQMMTELPASFQAGLNRVVFQSEGERMVGNLYLPSSYQPGDKLSVIVVTGAWTTVKEQMPAVYAQRLADRGFATFTFDFRYWGESGGTPRQYESPAAKVQDIKNAVAFLQTLPVIDGDRIGGLGICASSGYMAQAVAEDSSFKSFATVAAWLHDMDSLNALFGEETVQHRMELGQAAREQYDRTGEVAYVPAYSQDDRSAAMFGDVSYYGSTDRGVIPEWTNRFAVMSWHEWQSFDALAIAPQITAPTLMVHSDASALPDNARKFYTSLGGAKQLVWTEGQHLDFYDRDPQVSTAVDALVTHFQTTLAQSTSTQN</sequence>
<reference evidence="1" key="1">
    <citation type="journal article" date="2020" name="mSystems">
        <title>Genome- and Community-Level Interaction Insights into Carbon Utilization and Element Cycling Functions of Hydrothermarchaeota in Hydrothermal Sediment.</title>
        <authorList>
            <person name="Zhou Z."/>
            <person name="Liu Y."/>
            <person name="Xu W."/>
            <person name="Pan J."/>
            <person name="Luo Z.H."/>
            <person name="Li M."/>
        </authorList>
    </citation>
    <scope>NUCLEOTIDE SEQUENCE [LARGE SCALE GENOMIC DNA]</scope>
    <source>
        <strain evidence="1">SpSt-418</strain>
    </source>
</reference>
<dbReference type="AlphaFoldDB" id="A0A7C3KEH5"/>
<accession>A0A7C3KEH5</accession>
<organism evidence="1">
    <name type="scientific">Oscillatoriales cyanobacterium SpSt-418</name>
    <dbReference type="NCBI Taxonomy" id="2282169"/>
    <lineage>
        <taxon>Bacteria</taxon>
        <taxon>Bacillati</taxon>
        <taxon>Cyanobacteriota</taxon>
        <taxon>Cyanophyceae</taxon>
        <taxon>Oscillatoriophycideae</taxon>
        <taxon>Oscillatoriales</taxon>
    </lineage>
</organism>
<dbReference type="EMBL" id="DSRU01000170">
    <property type="protein sequence ID" value="HFM98430.1"/>
    <property type="molecule type" value="Genomic_DNA"/>
</dbReference>
<dbReference type="Gene3D" id="3.40.50.1820">
    <property type="entry name" value="alpha/beta hydrolase"/>
    <property type="match status" value="1"/>
</dbReference>
<protein>
    <submittedName>
        <fullName evidence="1">Alpha/beta hydrolase</fullName>
    </submittedName>
</protein>